<comment type="caution">
    <text evidence="12">The sequence shown here is derived from an EMBL/GenBank/DDBJ whole genome shotgun (WGS) entry which is preliminary data.</text>
</comment>
<keyword evidence="3" id="KW-0808">Transferase</keyword>
<evidence type="ECO:0000256" key="6">
    <source>
        <dbReference type="ARBA" id="ARBA00023136"/>
    </source>
</evidence>
<evidence type="ECO:0000256" key="5">
    <source>
        <dbReference type="ARBA" id="ARBA00022989"/>
    </source>
</evidence>
<dbReference type="PANTHER" id="PTHR20961">
    <property type="entry name" value="GLYCOSYLTRANSFERASE"/>
    <property type="match status" value="1"/>
</dbReference>
<keyword evidence="7" id="KW-0325">Glycoprotein</keyword>
<feature type="region of interest" description="Disordered" evidence="9">
    <location>
        <begin position="933"/>
        <end position="1043"/>
    </location>
</feature>
<dbReference type="Pfam" id="PF04577">
    <property type="entry name" value="Glyco_transf_61"/>
    <property type="match status" value="1"/>
</dbReference>
<feature type="compositionally biased region" description="Pro residues" evidence="9">
    <location>
        <begin position="960"/>
        <end position="986"/>
    </location>
</feature>
<dbReference type="AlphaFoldDB" id="A0A2H9TI57"/>
<evidence type="ECO:0000313" key="12">
    <source>
        <dbReference type="EMBL" id="PJF17442.1"/>
    </source>
</evidence>
<keyword evidence="13" id="KW-1185">Reference proteome</keyword>
<accession>A0A2H9TI57</accession>
<feature type="domain" description="Glycosyltransferase 61 catalytic" evidence="11">
    <location>
        <begin position="579"/>
        <end position="651"/>
    </location>
</feature>
<reference evidence="12 13" key="1">
    <citation type="submission" date="2016-10" db="EMBL/GenBank/DDBJ databases">
        <title>The genome of Paramicrosporidium saccamoebae is the missing link in understanding Cryptomycota and Microsporidia evolution.</title>
        <authorList>
            <person name="Quandt C.A."/>
            <person name="Beaudet D."/>
            <person name="Corsaro D."/>
            <person name="Michel R."/>
            <person name="Corradi N."/>
            <person name="James T."/>
        </authorList>
    </citation>
    <scope>NUCLEOTIDE SEQUENCE [LARGE SCALE GENOMIC DNA]</scope>
    <source>
        <strain evidence="12 13">KSL3</strain>
    </source>
</reference>
<gene>
    <name evidence="12" type="ORF">PSACC_02748</name>
</gene>
<dbReference type="InterPro" id="IPR007657">
    <property type="entry name" value="Glycosyltransferase_61"/>
</dbReference>
<dbReference type="PANTHER" id="PTHR20961:SF38">
    <property type="entry name" value="PROTEIN O-LINKED-MANNOSE BETA-1,4-N-ACETYLGLUCOSAMINYLTRANSFERASE 2"/>
    <property type="match status" value="1"/>
</dbReference>
<comment type="subcellular location">
    <subcellularLocation>
        <location evidence="1">Membrane</location>
        <topology evidence="1">Single-pass membrane protein</topology>
    </subcellularLocation>
</comment>
<name>A0A2H9TI57_9FUNG</name>
<evidence type="ECO:0000256" key="9">
    <source>
        <dbReference type="SAM" id="MobiDB-lite"/>
    </source>
</evidence>
<evidence type="ECO:0000256" key="1">
    <source>
        <dbReference type="ARBA" id="ARBA00004167"/>
    </source>
</evidence>
<feature type="compositionally biased region" description="Basic and acidic residues" evidence="9">
    <location>
        <begin position="138"/>
        <end position="153"/>
    </location>
</feature>
<protein>
    <recommendedName>
        <fullName evidence="11">Glycosyltransferase 61 catalytic domain-containing protein</fullName>
    </recommendedName>
</protein>
<evidence type="ECO:0000256" key="10">
    <source>
        <dbReference type="SAM" id="Phobius"/>
    </source>
</evidence>
<feature type="compositionally biased region" description="Gly residues" evidence="9">
    <location>
        <begin position="1017"/>
        <end position="1028"/>
    </location>
</feature>
<organism evidence="12 13">
    <name type="scientific">Paramicrosporidium saccamoebae</name>
    <dbReference type="NCBI Taxonomy" id="1246581"/>
    <lineage>
        <taxon>Eukaryota</taxon>
        <taxon>Fungi</taxon>
        <taxon>Fungi incertae sedis</taxon>
        <taxon>Cryptomycota</taxon>
        <taxon>Cryptomycota incertae sedis</taxon>
        <taxon>Paramicrosporidium</taxon>
    </lineage>
</organism>
<keyword evidence="6 10" id="KW-0472">Membrane</keyword>
<dbReference type="GO" id="GO:0005783">
    <property type="term" value="C:endoplasmic reticulum"/>
    <property type="evidence" value="ECO:0007669"/>
    <property type="project" value="TreeGrafter"/>
</dbReference>
<dbReference type="GO" id="GO:0035269">
    <property type="term" value="P:protein O-linked glycosylation via mannose"/>
    <property type="evidence" value="ECO:0007669"/>
    <property type="project" value="TreeGrafter"/>
</dbReference>
<feature type="transmembrane region" description="Helical" evidence="10">
    <location>
        <begin position="71"/>
        <end position="90"/>
    </location>
</feature>
<feature type="compositionally biased region" description="Pro residues" evidence="9">
    <location>
        <begin position="995"/>
        <end position="1016"/>
    </location>
</feature>
<feature type="compositionally biased region" description="Gly residues" evidence="9">
    <location>
        <begin position="947"/>
        <end position="959"/>
    </location>
</feature>
<dbReference type="Proteomes" id="UP000240830">
    <property type="component" value="Unassembled WGS sequence"/>
</dbReference>
<feature type="region of interest" description="Disordered" evidence="9">
    <location>
        <begin position="130"/>
        <end position="160"/>
    </location>
</feature>
<sequence>MDPFGRYDRRSSSDEIHGHRRSHSVAYGGDRYYGYDPRYRPPPYYAAAYQHHDSCLGGCGMDRRSRRKVRNWLLLLALAAVVGFLTYRRLGGADMKSRLTETTIENIIDEVMGKSITRPEMIVPPDAAPKVRMAKQSAPEKERPPNPEERDITDNDPLDIPLVRESPPVAAKKLAETLVALDNQPEEGEEGGLEGRKLAKQIEPIADLQKMLGVGEASLQKLNEQIEELTRKLSTQSQMVEDLQRGLSNDQGPVYGAVDTRSDRGMAESTMGQDMLRQLGIKSRNGAVPRPAPPPIQDPVGQKPFSRRVTFSNSPVSSVVCTGSDTVDRVCKIKNLCYDPSKDRFFIFKDVSTLEVGVPKNRTYLVDSTSIDGHNKFAFDYSEVHPDAFRQRTVEMVDRPTFMISRFHALNIMHTIHDDFLGLYGLHRMFASSDEVDERFVFSRNNHILFLDSFENIRYDYVFQFLTDNPLQFRQRLHENNPRSDTPICFRDAVVGNSKVGSWYSYGFLEPQGPIANKTVSGLYVRDAARFLMNRMDLPLWDEITVRSTIQELYLRKMKREREGKPRSKVPLATDQMFITVFSRQLDRLMVNEAEVINGLQDTYGLPVRTVRMEDMHIGQQAAILRSTAIAVGVHGSALILSIFLPPGAILIELFPYTVPAENYTPYRTLASLPGMRLAYRAWTNKRSENNYPHPERPPSGGGIAHLPLVEQEKIKNTLTVPPHLCCRDPYWLYRIYQDTRVELSELYDAIDDAFADSLKLLDISPQSFVAIRPGIIDTVRCSVRAPPGLDHSKLTNTTQLQMDISWDEPWNGVQPDKYGIWIHQPYQEFFSTSPMLEPPKCAYGSKYDIWVRSYVAVPNTDGLIKSQYSEKFTFLDTYIWTIFDVIDCFLRYQKRFYQSIGSLIAARSSFFTAQRGSIVDGAFDVAAGLALPGLPTGRGLPSTGRGPPGTGRGPGAGGGPPPGGGGPPPGGGGGPPPGGGGPPPGGGGGLPPGGGGPPPGGGGGPPPGGGGPPPGGSGGLPPGGGGPPVATGGLLPAAWERP</sequence>
<dbReference type="InterPro" id="IPR049625">
    <property type="entry name" value="Glyco_transf_61_cat"/>
</dbReference>
<proteinExistence type="predicted"/>
<evidence type="ECO:0000256" key="2">
    <source>
        <dbReference type="ARBA" id="ARBA00022676"/>
    </source>
</evidence>
<dbReference type="GO" id="GO:0097363">
    <property type="term" value="F:protein O-acetylglucosaminyltransferase activity"/>
    <property type="evidence" value="ECO:0007669"/>
    <property type="project" value="TreeGrafter"/>
</dbReference>
<evidence type="ECO:0000313" key="13">
    <source>
        <dbReference type="Proteomes" id="UP000240830"/>
    </source>
</evidence>
<evidence type="ECO:0000256" key="8">
    <source>
        <dbReference type="SAM" id="Coils"/>
    </source>
</evidence>
<dbReference type="GO" id="GO:0016020">
    <property type="term" value="C:membrane"/>
    <property type="evidence" value="ECO:0007669"/>
    <property type="project" value="UniProtKB-SubCell"/>
</dbReference>
<evidence type="ECO:0000256" key="3">
    <source>
        <dbReference type="ARBA" id="ARBA00022679"/>
    </source>
</evidence>
<feature type="compositionally biased region" description="Low complexity" evidence="9">
    <location>
        <begin position="936"/>
        <end position="946"/>
    </location>
</feature>
<dbReference type="EMBL" id="MTSL01000174">
    <property type="protein sequence ID" value="PJF17442.1"/>
    <property type="molecule type" value="Genomic_DNA"/>
</dbReference>
<keyword evidence="4 10" id="KW-0812">Transmembrane</keyword>
<feature type="region of interest" description="Disordered" evidence="9">
    <location>
        <begin position="1"/>
        <end position="22"/>
    </location>
</feature>
<evidence type="ECO:0000256" key="7">
    <source>
        <dbReference type="ARBA" id="ARBA00023180"/>
    </source>
</evidence>
<keyword evidence="2" id="KW-0328">Glycosyltransferase</keyword>
<feature type="coiled-coil region" evidence="8">
    <location>
        <begin position="212"/>
        <end position="246"/>
    </location>
</feature>
<evidence type="ECO:0000259" key="11">
    <source>
        <dbReference type="Pfam" id="PF04577"/>
    </source>
</evidence>
<feature type="compositionally biased region" description="Basic and acidic residues" evidence="9">
    <location>
        <begin position="1"/>
        <end position="17"/>
    </location>
</feature>
<keyword evidence="5 10" id="KW-1133">Transmembrane helix</keyword>
<evidence type="ECO:0000256" key="4">
    <source>
        <dbReference type="ARBA" id="ARBA00022692"/>
    </source>
</evidence>
<keyword evidence="8" id="KW-0175">Coiled coil</keyword>
<dbReference type="OrthoDB" id="529273at2759"/>